<dbReference type="Proteomes" id="UP000053424">
    <property type="component" value="Unassembled WGS sequence"/>
</dbReference>
<reference evidence="2" key="2">
    <citation type="submission" date="2015-01" db="EMBL/GenBank/DDBJ databases">
        <title>Evolutionary Origins and Diversification of the Mycorrhizal Mutualists.</title>
        <authorList>
            <consortium name="DOE Joint Genome Institute"/>
            <consortium name="Mycorrhizal Genomics Consortium"/>
            <person name="Kohler A."/>
            <person name="Kuo A."/>
            <person name="Nagy L.G."/>
            <person name="Floudas D."/>
            <person name="Copeland A."/>
            <person name="Barry K.W."/>
            <person name="Cichocki N."/>
            <person name="Veneault-Fourrey C."/>
            <person name="LaButti K."/>
            <person name="Lindquist E.A."/>
            <person name="Lipzen A."/>
            <person name="Lundell T."/>
            <person name="Morin E."/>
            <person name="Murat C."/>
            <person name="Riley R."/>
            <person name="Ohm R."/>
            <person name="Sun H."/>
            <person name="Tunlid A."/>
            <person name="Henrissat B."/>
            <person name="Grigoriev I.V."/>
            <person name="Hibbett D.S."/>
            <person name="Martin F."/>
        </authorList>
    </citation>
    <scope>NUCLEOTIDE SEQUENCE [LARGE SCALE GENOMIC DNA]</scope>
    <source>
        <strain evidence="2">h7</strain>
    </source>
</reference>
<reference evidence="1 2" key="1">
    <citation type="submission" date="2014-04" db="EMBL/GenBank/DDBJ databases">
        <authorList>
            <consortium name="DOE Joint Genome Institute"/>
            <person name="Kuo A."/>
            <person name="Gay G."/>
            <person name="Dore J."/>
            <person name="Kohler A."/>
            <person name="Nagy L.G."/>
            <person name="Floudas D."/>
            <person name="Copeland A."/>
            <person name="Barry K.W."/>
            <person name="Cichocki N."/>
            <person name="Veneault-Fourrey C."/>
            <person name="LaButti K."/>
            <person name="Lindquist E.A."/>
            <person name="Lipzen A."/>
            <person name="Lundell T."/>
            <person name="Morin E."/>
            <person name="Murat C."/>
            <person name="Sun H."/>
            <person name="Tunlid A."/>
            <person name="Henrissat B."/>
            <person name="Grigoriev I.V."/>
            <person name="Hibbett D.S."/>
            <person name="Martin F."/>
            <person name="Nordberg H.P."/>
            <person name="Cantor M.N."/>
            <person name="Hua S.X."/>
        </authorList>
    </citation>
    <scope>NUCLEOTIDE SEQUENCE [LARGE SCALE GENOMIC DNA]</scope>
    <source>
        <strain evidence="2">h7</strain>
    </source>
</reference>
<name>A0A0C3CB01_HEBCY</name>
<proteinExistence type="predicted"/>
<dbReference type="EMBL" id="KN831782">
    <property type="protein sequence ID" value="KIM40776.1"/>
    <property type="molecule type" value="Genomic_DNA"/>
</dbReference>
<sequence length="113" mass="13341">MDDVAAKKYGFTSWLVPTHRGELNEPWEMRKGKEGETKFEMEHRIHRVRPLQAVLIFFPLPGKILDLWVLYVDLPAIPLLPRLHCPVFPDHLQGSRGFMSFSDESRLRFRFLH</sequence>
<organism evidence="1 2">
    <name type="scientific">Hebeloma cylindrosporum</name>
    <dbReference type="NCBI Taxonomy" id="76867"/>
    <lineage>
        <taxon>Eukaryota</taxon>
        <taxon>Fungi</taxon>
        <taxon>Dikarya</taxon>
        <taxon>Basidiomycota</taxon>
        <taxon>Agaricomycotina</taxon>
        <taxon>Agaricomycetes</taxon>
        <taxon>Agaricomycetidae</taxon>
        <taxon>Agaricales</taxon>
        <taxon>Agaricineae</taxon>
        <taxon>Hymenogastraceae</taxon>
        <taxon>Hebeloma</taxon>
    </lineage>
</organism>
<dbReference type="AlphaFoldDB" id="A0A0C3CB01"/>
<dbReference type="HOGENOM" id="CLU_2133793_0_0_1"/>
<evidence type="ECO:0000313" key="1">
    <source>
        <dbReference type="EMBL" id="KIM40776.1"/>
    </source>
</evidence>
<gene>
    <name evidence="1" type="ORF">M413DRAFT_446157</name>
</gene>
<accession>A0A0C3CB01</accession>
<keyword evidence="2" id="KW-1185">Reference proteome</keyword>
<evidence type="ECO:0000313" key="2">
    <source>
        <dbReference type="Proteomes" id="UP000053424"/>
    </source>
</evidence>
<protein>
    <submittedName>
        <fullName evidence="1">Uncharacterized protein</fullName>
    </submittedName>
</protein>